<dbReference type="Pfam" id="PF17147">
    <property type="entry name" value="PFOR_II"/>
    <property type="match status" value="1"/>
</dbReference>
<name>A0A517DW03_9FIRM</name>
<dbReference type="InterPro" id="IPR050722">
    <property type="entry name" value="Pyruvate:ferred/Flavod_OxRd"/>
</dbReference>
<dbReference type="NCBIfam" id="NF006412">
    <property type="entry name" value="PRK08659.1"/>
    <property type="match status" value="1"/>
</dbReference>
<accession>A0A517DW03</accession>
<keyword evidence="5" id="KW-1185">Reference proteome</keyword>
<evidence type="ECO:0000313" key="5">
    <source>
        <dbReference type="Proteomes" id="UP000320776"/>
    </source>
</evidence>
<dbReference type="PANTHER" id="PTHR32154:SF14">
    <property type="entry name" value="2-OXOGLUTARATE SYNTHASE SUBUNIT KORA"/>
    <property type="match status" value="1"/>
</dbReference>
<feature type="domain" description="Pyruvate:ferredoxin oxidoreductase core" evidence="3">
    <location>
        <begin position="276"/>
        <end position="370"/>
    </location>
</feature>
<reference evidence="4 5" key="1">
    <citation type="submission" date="2019-02" db="EMBL/GenBank/DDBJ databases">
        <title>Closed genome of Sporomusa termitida DSM 4440.</title>
        <authorList>
            <person name="Poehlein A."/>
            <person name="Daniel R."/>
        </authorList>
    </citation>
    <scope>NUCLEOTIDE SEQUENCE [LARGE SCALE GENOMIC DNA]</scope>
    <source>
        <strain evidence="4 5">DSM 4440</strain>
    </source>
</reference>
<dbReference type="Gene3D" id="3.40.50.970">
    <property type="match status" value="1"/>
</dbReference>
<protein>
    <submittedName>
        <fullName evidence="4">2-oxoglutarate oxidoreductase subunit KorA</fullName>
        <ecNumber evidence="4">1.2.7.3</ecNumber>
    </submittedName>
</protein>
<dbReference type="PANTHER" id="PTHR32154">
    <property type="entry name" value="PYRUVATE-FLAVODOXIN OXIDOREDUCTASE-RELATED"/>
    <property type="match status" value="1"/>
</dbReference>
<dbReference type="InterPro" id="IPR033412">
    <property type="entry name" value="PFOR_II"/>
</dbReference>
<dbReference type="GO" id="GO:0006979">
    <property type="term" value="P:response to oxidative stress"/>
    <property type="evidence" value="ECO:0007669"/>
    <property type="project" value="TreeGrafter"/>
</dbReference>
<dbReference type="EC" id="1.2.7.3" evidence="4"/>
<evidence type="ECO:0000256" key="1">
    <source>
        <dbReference type="ARBA" id="ARBA00023002"/>
    </source>
</evidence>
<dbReference type="RefSeq" id="WP_144351023.1">
    <property type="nucleotide sequence ID" value="NZ_CP036259.1"/>
</dbReference>
<dbReference type="KEGG" id="sted:SPTER_29280"/>
<dbReference type="Proteomes" id="UP000320776">
    <property type="component" value="Chromosome"/>
</dbReference>
<dbReference type="InterPro" id="IPR029061">
    <property type="entry name" value="THDP-binding"/>
</dbReference>
<dbReference type="Gene3D" id="3.40.50.920">
    <property type="match status" value="1"/>
</dbReference>
<dbReference type="EMBL" id="CP036259">
    <property type="protein sequence ID" value="QDR81542.1"/>
    <property type="molecule type" value="Genomic_DNA"/>
</dbReference>
<dbReference type="InterPro" id="IPR002880">
    <property type="entry name" value="Pyrv_Fd/Flavodoxin_OxRdtase_N"/>
</dbReference>
<dbReference type="FunFam" id="3.40.50.970:FF:000022">
    <property type="entry name" value="2-oxoglutarate ferredoxin oxidoreductase alpha subunit"/>
    <property type="match status" value="1"/>
</dbReference>
<gene>
    <name evidence="4" type="primary">korA_5</name>
    <name evidence="4" type="ORF">SPTER_29280</name>
</gene>
<evidence type="ECO:0000259" key="2">
    <source>
        <dbReference type="Pfam" id="PF01855"/>
    </source>
</evidence>
<organism evidence="4 5">
    <name type="scientific">Sporomusa termitida</name>
    <dbReference type="NCBI Taxonomy" id="2377"/>
    <lineage>
        <taxon>Bacteria</taxon>
        <taxon>Bacillati</taxon>
        <taxon>Bacillota</taxon>
        <taxon>Negativicutes</taxon>
        <taxon>Selenomonadales</taxon>
        <taxon>Sporomusaceae</taxon>
        <taxon>Sporomusa</taxon>
    </lineage>
</organism>
<keyword evidence="1 4" id="KW-0560">Oxidoreductase</keyword>
<proteinExistence type="predicted"/>
<feature type="domain" description="Pyruvate flavodoxin/ferredoxin oxidoreductase pyrimidine binding" evidence="2">
    <location>
        <begin position="16"/>
        <end position="208"/>
    </location>
</feature>
<dbReference type="AlphaFoldDB" id="A0A517DW03"/>
<evidence type="ECO:0000259" key="3">
    <source>
        <dbReference type="Pfam" id="PF17147"/>
    </source>
</evidence>
<dbReference type="Pfam" id="PF01855">
    <property type="entry name" value="POR_N"/>
    <property type="match status" value="1"/>
</dbReference>
<dbReference type="SUPFAM" id="SSF52518">
    <property type="entry name" value="Thiamin diphosphate-binding fold (THDP-binding)"/>
    <property type="match status" value="1"/>
</dbReference>
<dbReference type="GO" id="GO:0047553">
    <property type="term" value="F:2-oxoglutarate synthase activity"/>
    <property type="evidence" value="ECO:0007669"/>
    <property type="project" value="UniProtKB-EC"/>
</dbReference>
<dbReference type="InterPro" id="IPR009014">
    <property type="entry name" value="Transketo_C/PFOR_II"/>
</dbReference>
<sequence>MANNKLMQGNQACALGAIKAGVKFCAGYPITPSSEIMEVLAEELPDAGGKFIQMEDEIASMGAIIGASVMGTKSLTCTSGPGFDLKQENIAFAAMAEIPAIIVDVQRSGPSTGGATICAQGDLLQAKYGRSGDCPTIALYPNSVQEIYKTTIRAFNLSEKYMMPVILLLDETIGHMRENINLAEYENVEIINRKLPAVPPEEYHPYQPDESGVVRLMPFGNDQNYRYVINGMHHTIDGMPSLTKDAIHNSIERINGKIERNKEDIWEWEEIATADADTLIIACGCVSRSAIEAVKAARAKGHKVGLFRPVTIWPFIDEPLKKLLKKVKTVIVPEMNRGQLVHKIKELVDTSVEIRQLNIFDGSLIMPEQIIKVVEGVALNE</sequence>
<dbReference type="OrthoDB" id="9794954at2"/>
<evidence type="ECO:0000313" key="4">
    <source>
        <dbReference type="EMBL" id="QDR81542.1"/>
    </source>
</evidence>
<dbReference type="SUPFAM" id="SSF52922">
    <property type="entry name" value="TK C-terminal domain-like"/>
    <property type="match status" value="1"/>
</dbReference>
<dbReference type="CDD" id="cd07034">
    <property type="entry name" value="TPP_PYR_PFOR_IOR-alpha_like"/>
    <property type="match status" value="1"/>
</dbReference>